<organism evidence="2 3">
    <name type="scientific">Paenisporosarcina antarctica</name>
    <dbReference type="NCBI Taxonomy" id="417367"/>
    <lineage>
        <taxon>Bacteria</taxon>
        <taxon>Bacillati</taxon>
        <taxon>Bacillota</taxon>
        <taxon>Bacilli</taxon>
        <taxon>Bacillales</taxon>
        <taxon>Caryophanaceae</taxon>
        <taxon>Paenisporosarcina</taxon>
    </lineage>
</organism>
<feature type="transmembrane region" description="Helical" evidence="1">
    <location>
        <begin position="16"/>
        <end position="34"/>
    </location>
</feature>
<evidence type="ECO:0000313" key="3">
    <source>
        <dbReference type="Proteomes" id="UP000294292"/>
    </source>
</evidence>
<reference evidence="2 3" key="1">
    <citation type="submission" date="2019-03" db="EMBL/GenBank/DDBJ databases">
        <title>Complete genome sequence of Paenisporosarcina antarctica CGMCC 1.6503T.</title>
        <authorList>
            <person name="Rong J.-C."/>
            <person name="Chi N.-Y."/>
            <person name="Zhang Q.-F."/>
        </authorList>
    </citation>
    <scope>NUCLEOTIDE SEQUENCE [LARGE SCALE GENOMIC DNA]</scope>
    <source>
        <strain evidence="2 3">CGMCC 1.6503</strain>
    </source>
</reference>
<sequence length="181" mass="21081">MKELIRKFKFTKFQKIVLSIAVLVTLGFIGFGIFGKDLPIVKKEGTITEKTTEDGGKIIEVNEVMKKPIVEEFPMTMLDYQVANAIHAMSHQKIEADKKWSLLPLTAERVTRLIEVIETNKSEYTNWRLYLRILTRWSENDFSQIDEEHNEIWDLQGGNVGRATGILSYEEELEFIKKHYK</sequence>
<keyword evidence="1" id="KW-1133">Transmembrane helix</keyword>
<gene>
    <name evidence="2" type="ORF">E2636_13990</name>
</gene>
<evidence type="ECO:0000256" key="1">
    <source>
        <dbReference type="SAM" id="Phobius"/>
    </source>
</evidence>
<protein>
    <submittedName>
        <fullName evidence="2">Uncharacterized protein</fullName>
    </submittedName>
</protein>
<dbReference type="AlphaFoldDB" id="A0A4P7A014"/>
<dbReference type="RefSeq" id="WP_134210747.1">
    <property type="nucleotide sequence ID" value="NZ_CP038015.1"/>
</dbReference>
<dbReference type="EMBL" id="CP038015">
    <property type="protein sequence ID" value="QBP42191.1"/>
    <property type="molecule type" value="Genomic_DNA"/>
</dbReference>
<keyword evidence="3" id="KW-1185">Reference proteome</keyword>
<dbReference type="KEGG" id="panc:E2636_13990"/>
<accession>A0A4P7A014</accession>
<dbReference type="Pfam" id="PF19754">
    <property type="entry name" value="DUF6241"/>
    <property type="match status" value="1"/>
</dbReference>
<keyword evidence="1" id="KW-0472">Membrane</keyword>
<evidence type="ECO:0000313" key="2">
    <source>
        <dbReference type="EMBL" id="QBP42191.1"/>
    </source>
</evidence>
<name>A0A4P7A014_9BACL</name>
<dbReference type="InterPro" id="IPR046208">
    <property type="entry name" value="DUF6241"/>
</dbReference>
<keyword evidence="1" id="KW-0812">Transmembrane</keyword>
<dbReference type="OrthoDB" id="1932566at2"/>
<proteinExistence type="predicted"/>
<dbReference type="Proteomes" id="UP000294292">
    <property type="component" value="Chromosome"/>
</dbReference>